<dbReference type="FunCoup" id="A0A1D8PT31">
    <property type="interactions" value="13"/>
</dbReference>
<dbReference type="CGD" id="CAL0000196718">
    <property type="gene designation" value="orf19.13957"/>
</dbReference>
<dbReference type="KEGG" id="cal:CAALFM_CR05760CA"/>
<dbReference type="SUPFAM" id="SSF52540">
    <property type="entry name" value="P-loop containing nucleoside triphosphate hydrolases"/>
    <property type="match status" value="1"/>
</dbReference>
<sequence>MATLKKKDKKASAYFTSSTTTPLNYSNPVRLAFLGGPKSGKTSTISKLTAGNFRDTYYPTHQIHPILFNYKPSNEASKVLTEFVKGNEDTILSPMLNSNELVPTNEYYKVGNNDVGPILVELIDTPSFNPQQVVPFLEASLYTNLDKEILGNLANEPRKPVSTNPLLVASGASELNGNINGYFFVYSAVPGSSPPGYDEDLSNFTGDNTFSLLPVIKGALEDAWQEYNEYIRKKNAEKEQDLFSFKVALRNLLKEPSSNNSDKKGVETKDYSPPIWILCTHKDSNLASPKLIEQGKQLAREWNCGFLAMDNSEDNIDILLTLMIRDIIERK</sequence>
<reference evidence="2 3" key="1">
    <citation type="journal article" date="2004" name="Proc. Natl. Acad. Sci. U.S.A.">
        <title>The diploid genome sequence of Candida albicans.</title>
        <authorList>
            <person name="Jones T."/>
            <person name="Federspiel N.A."/>
            <person name="Chibana H."/>
            <person name="Dungan J."/>
            <person name="Kalman S."/>
            <person name="Magee B.B."/>
            <person name="Newport G."/>
            <person name="Thorstenson Y.R."/>
            <person name="Agabian N."/>
            <person name="Magee P.T."/>
            <person name="Davis R.W."/>
            <person name="Scherer S."/>
        </authorList>
    </citation>
    <scope>NUCLEOTIDE SEQUENCE [LARGE SCALE GENOMIC DNA]</scope>
    <source>
        <strain evidence="3">SC5314 / ATCC MYA-2876</strain>
    </source>
</reference>
<name>A0A1D8PT31_CANAL</name>
<dbReference type="Gene3D" id="3.40.50.300">
    <property type="entry name" value="P-loop containing nucleotide triphosphate hydrolases"/>
    <property type="match status" value="1"/>
</dbReference>
<dbReference type="VEuPathDB" id="FungiDB:CR_05760C_A"/>
<dbReference type="OMA" id="YFFVYSA"/>
<dbReference type="InParanoid" id="A0A1D8PT31"/>
<gene>
    <name evidence="2" type="ordered locus">CAALFM_CR05760CA</name>
    <name evidence="1" type="ordered locus">orf19.13957</name>
</gene>
<dbReference type="RefSeq" id="XP_711702.2">
    <property type="nucleotide sequence ID" value="XM_706610.2"/>
</dbReference>
<dbReference type="eggNOG" id="ENOG502QVZN">
    <property type="taxonomic scope" value="Eukaryota"/>
</dbReference>
<accession>A0A1D8PT31</accession>
<protein>
    <submittedName>
        <fullName evidence="2">Uncharacterized protein</fullName>
    </submittedName>
</protein>
<proteinExistence type="predicted"/>
<evidence type="ECO:0000313" key="1">
    <source>
        <dbReference type="CGD" id="CAL0000196718"/>
    </source>
</evidence>
<dbReference type="AlphaFoldDB" id="A0A1D8PT31"/>
<dbReference type="InterPro" id="IPR027417">
    <property type="entry name" value="P-loop_NTPase"/>
</dbReference>
<dbReference type="GeneID" id="3646695"/>
<organism evidence="2 3">
    <name type="scientific">Candida albicans (strain SC5314 / ATCC MYA-2876)</name>
    <name type="common">Yeast</name>
    <dbReference type="NCBI Taxonomy" id="237561"/>
    <lineage>
        <taxon>Eukaryota</taxon>
        <taxon>Fungi</taxon>
        <taxon>Dikarya</taxon>
        <taxon>Ascomycota</taxon>
        <taxon>Saccharomycotina</taxon>
        <taxon>Pichiomycetes</taxon>
        <taxon>Debaryomycetaceae</taxon>
        <taxon>Candida/Lodderomyces clade</taxon>
        <taxon>Candida</taxon>
    </lineage>
</organism>
<evidence type="ECO:0000313" key="3">
    <source>
        <dbReference type="Proteomes" id="UP000000559"/>
    </source>
</evidence>
<reference evidence="2 3" key="2">
    <citation type="journal article" date="2007" name="Genome Biol.">
        <title>Assembly of the Candida albicans genome into sixteen supercontigs aligned on the eight chromosomes.</title>
        <authorList>
            <person name="van het Hoog M."/>
            <person name="Rast T.J."/>
            <person name="Martchenko M."/>
            <person name="Grindle S."/>
            <person name="Dignard D."/>
            <person name="Hogues H."/>
            <person name="Cuomo C."/>
            <person name="Berriman M."/>
            <person name="Scherer S."/>
            <person name="Magee B.B."/>
            <person name="Whiteway M."/>
            <person name="Chibana H."/>
            <person name="Nantel A."/>
            <person name="Magee P.T."/>
        </authorList>
    </citation>
    <scope>GENOME REANNOTATION</scope>
    <source>
        <strain evidence="3">SC5314 / ATCC MYA-2876</strain>
    </source>
</reference>
<keyword evidence="3" id="KW-1185">Reference proteome</keyword>
<reference evidence="2 3" key="3">
    <citation type="journal article" date="2013" name="Genome Biol.">
        <title>Assembly of a phased diploid Candida albicans genome facilitates allele-specific measurements and provides a simple model for repeat and indel structure.</title>
        <authorList>
            <person name="Muzzey D."/>
            <person name="Schwartz K."/>
            <person name="Weissman J.S."/>
            <person name="Sherlock G."/>
        </authorList>
    </citation>
    <scope>NUCLEOTIDE SEQUENCE [LARGE SCALE GENOMIC DNA]</scope>
    <source>
        <strain evidence="3">SC5314 / ATCC MYA-2876</strain>
    </source>
</reference>
<evidence type="ECO:0000313" key="2">
    <source>
        <dbReference type="EMBL" id="AOW31292.1"/>
    </source>
</evidence>
<dbReference type="OrthoDB" id="3995714at2759"/>
<dbReference type="Proteomes" id="UP000000559">
    <property type="component" value="Chromosome R"/>
</dbReference>
<dbReference type="EMBL" id="CP017630">
    <property type="protein sequence ID" value="AOW31292.1"/>
    <property type="molecule type" value="Genomic_DNA"/>
</dbReference>